<reference evidence="1 2" key="1">
    <citation type="journal article" date="2022" name="Plant J.">
        <title>Chromosome-level genome of Camellia lanceoleosa provides a valuable resource for understanding genome evolution and self-incompatibility.</title>
        <authorList>
            <person name="Gong W."/>
            <person name="Xiao S."/>
            <person name="Wang L."/>
            <person name="Liao Z."/>
            <person name="Chang Y."/>
            <person name="Mo W."/>
            <person name="Hu G."/>
            <person name="Li W."/>
            <person name="Zhao G."/>
            <person name="Zhu H."/>
            <person name="Hu X."/>
            <person name="Ji K."/>
            <person name="Xiang X."/>
            <person name="Song Q."/>
            <person name="Yuan D."/>
            <person name="Jin S."/>
            <person name="Zhang L."/>
        </authorList>
    </citation>
    <scope>NUCLEOTIDE SEQUENCE [LARGE SCALE GENOMIC DNA]</scope>
    <source>
        <strain evidence="1">SQ_2022a</strain>
    </source>
</reference>
<keyword evidence="2" id="KW-1185">Reference proteome</keyword>
<gene>
    <name evidence="1" type="ORF">LOK49_LG13G02665</name>
</gene>
<comment type="caution">
    <text evidence="1">The sequence shown here is derived from an EMBL/GenBank/DDBJ whole genome shotgun (WGS) entry which is preliminary data.</text>
</comment>
<dbReference type="Proteomes" id="UP001060215">
    <property type="component" value="Chromosome 14"/>
</dbReference>
<accession>A0ACC0FGK2</accession>
<sequence>MKNPVFHVLSCFKSEVSFMPADELKTVKDYRNLLAESMFFHALNQGFLKISRRKDSPYYSCSAATDVVARPVKAYIRTSSCKEKGIIEALKSILTEVARVRLHGFSESEISVARALLMSEIESAYLERDQMQSTSLRDEYLQVLFTRFSYGGLSELPEIEYFSCSMGSTIAGEIGVFGYRPSVLMDMLVGKRAEVGTKLGAYMRTFSGDCSPWDTEAPCSIWVEFRDLLNPFSISAVMISKACLSLFHRP</sequence>
<dbReference type="EMBL" id="CM045771">
    <property type="protein sequence ID" value="KAI7987810.1"/>
    <property type="molecule type" value="Genomic_DNA"/>
</dbReference>
<organism evidence="1 2">
    <name type="scientific">Camellia lanceoleosa</name>
    <dbReference type="NCBI Taxonomy" id="1840588"/>
    <lineage>
        <taxon>Eukaryota</taxon>
        <taxon>Viridiplantae</taxon>
        <taxon>Streptophyta</taxon>
        <taxon>Embryophyta</taxon>
        <taxon>Tracheophyta</taxon>
        <taxon>Spermatophyta</taxon>
        <taxon>Magnoliopsida</taxon>
        <taxon>eudicotyledons</taxon>
        <taxon>Gunneridae</taxon>
        <taxon>Pentapetalae</taxon>
        <taxon>asterids</taxon>
        <taxon>Ericales</taxon>
        <taxon>Theaceae</taxon>
        <taxon>Camellia</taxon>
    </lineage>
</organism>
<evidence type="ECO:0000313" key="1">
    <source>
        <dbReference type="EMBL" id="KAI7987810.1"/>
    </source>
</evidence>
<proteinExistence type="predicted"/>
<name>A0ACC0FGK2_9ERIC</name>
<evidence type="ECO:0000313" key="2">
    <source>
        <dbReference type="Proteomes" id="UP001060215"/>
    </source>
</evidence>
<protein>
    <submittedName>
        <fullName evidence="1">Zinc protease PQQL-like</fullName>
    </submittedName>
</protein>